<evidence type="ECO:0000313" key="1">
    <source>
        <dbReference type="EMBL" id="EMD42047.1"/>
    </source>
</evidence>
<gene>
    <name evidence="1" type="ORF">CERSUDRAFT_79657</name>
</gene>
<keyword evidence="2" id="KW-1185">Reference proteome</keyword>
<dbReference type="AlphaFoldDB" id="M2RUC2"/>
<name>M2RUC2_CERS8</name>
<sequence>MDEIRCSCDPFAASERAVTTGFSEPDGSVHFPLAVMSSSPGSVRLAWGIAFAEEHH</sequence>
<organism evidence="1 2">
    <name type="scientific">Ceriporiopsis subvermispora (strain B)</name>
    <name type="common">White-rot fungus</name>
    <name type="synonym">Gelatoporia subvermispora</name>
    <dbReference type="NCBI Taxonomy" id="914234"/>
    <lineage>
        <taxon>Eukaryota</taxon>
        <taxon>Fungi</taxon>
        <taxon>Dikarya</taxon>
        <taxon>Basidiomycota</taxon>
        <taxon>Agaricomycotina</taxon>
        <taxon>Agaricomycetes</taxon>
        <taxon>Polyporales</taxon>
        <taxon>Gelatoporiaceae</taxon>
        <taxon>Gelatoporia</taxon>
    </lineage>
</organism>
<accession>M2RUC2</accession>
<protein>
    <submittedName>
        <fullName evidence="1">Uncharacterized protein</fullName>
    </submittedName>
</protein>
<dbReference type="EMBL" id="KB445791">
    <property type="protein sequence ID" value="EMD42047.1"/>
    <property type="molecule type" value="Genomic_DNA"/>
</dbReference>
<reference evidence="1 2" key="1">
    <citation type="journal article" date="2012" name="Proc. Natl. Acad. Sci. U.S.A.">
        <title>Comparative genomics of Ceriporiopsis subvermispora and Phanerochaete chrysosporium provide insight into selective ligninolysis.</title>
        <authorList>
            <person name="Fernandez-Fueyo E."/>
            <person name="Ruiz-Duenas F.J."/>
            <person name="Ferreira P."/>
            <person name="Floudas D."/>
            <person name="Hibbett D.S."/>
            <person name="Canessa P."/>
            <person name="Larrondo L.F."/>
            <person name="James T.Y."/>
            <person name="Seelenfreund D."/>
            <person name="Lobos S."/>
            <person name="Polanco R."/>
            <person name="Tello M."/>
            <person name="Honda Y."/>
            <person name="Watanabe T."/>
            <person name="Watanabe T."/>
            <person name="Ryu J.S."/>
            <person name="Kubicek C.P."/>
            <person name="Schmoll M."/>
            <person name="Gaskell J."/>
            <person name="Hammel K.E."/>
            <person name="St John F.J."/>
            <person name="Vanden Wymelenberg A."/>
            <person name="Sabat G."/>
            <person name="Splinter BonDurant S."/>
            <person name="Syed K."/>
            <person name="Yadav J.S."/>
            <person name="Doddapaneni H."/>
            <person name="Subramanian V."/>
            <person name="Lavin J.L."/>
            <person name="Oguiza J.A."/>
            <person name="Perez G."/>
            <person name="Pisabarro A.G."/>
            <person name="Ramirez L."/>
            <person name="Santoyo F."/>
            <person name="Master E."/>
            <person name="Coutinho P.M."/>
            <person name="Henrissat B."/>
            <person name="Lombard V."/>
            <person name="Magnuson J.K."/>
            <person name="Kuees U."/>
            <person name="Hori C."/>
            <person name="Igarashi K."/>
            <person name="Samejima M."/>
            <person name="Held B.W."/>
            <person name="Barry K.W."/>
            <person name="LaButti K.M."/>
            <person name="Lapidus A."/>
            <person name="Lindquist E.A."/>
            <person name="Lucas S.M."/>
            <person name="Riley R."/>
            <person name="Salamov A.A."/>
            <person name="Hoffmeister D."/>
            <person name="Schwenk D."/>
            <person name="Hadar Y."/>
            <person name="Yarden O."/>
            <person name="de Vries R.P."/>
            <person name="Wiebenga A."/>
            <person name="Stenlid J."/>
            <person name="Eastwood D."/>
            <person name="Grigoriev I.V."/>
            <person name="Berka R.M."/>
            <person name="Blanchette R.A."/>
            <person name="Kersten P."/>
            <person name="Martinez A.T."/>
            <person name="Vicuna R."/>
            <person name="Cullen D."/>
        </authorList>
    </citation>
    <scope>NUCLEOTIDE SEQUENCE [LARGE SCALE GENOMIC DNA]</scope>
    <source>
        <strain evidence="1 2">B</strain>
    </source>
</reference>
<evidence type="ECO:0000313" key="2">
    <source>
        <dbReference type="Proteomes" id="UP000016930"/>
    </source>
</evidence>
<dbReference type="HOGENOM" id="CLU_3014008_0_0_1"/>
<proteinExistence type="predicted"/>
<dbReference type="Proteomes" id="UP000016930">
    <property type="component" value="Unassembled WGS sequence"/>
</dbReference>